<dbReference type="AlphaFoldDB" id="A0A176VVX1"/>
<dbReference type="EMBL" id="LVLJ01002446">
    <property type="protein sequence ID" value="OAE24950.1"/>
    <property type="molecule type" value="Genomic_DNA"/>
</dbReference>
<protein>
    <recommendedName>
        <fullName evidence="2">Stress-response A/B barrel domain-containing protein</fullName>
    </recommendedName>
</protein>
<gene>
    <name evidence="3" type="ORF">AXG93_3545s1150</name>
</gene>
<evidence type="ECO:0000313" key="4">
    <source>
        <dbReference type="Proteomes" id="UP000077202"/>
    </source>
</evidence>
<dbReference type="PROSITE" id="PS51502">
    <property type="entry name" value="S_R_A_B_BARREL"/>
    <property type="match status" value="2"/>
</dbReference>
<dbReference type="InterPro" id="IPR013097">
    <property type="entry name" value="Dabb"/>
</dbReference>
<dbReference type="InterPro" id="IPR011008">
    <property type="entry name" value="Dimeric_a/b-barrel"/>
</dbReference>
<accession>A0A176VVX1</accession>
<evidence type="ECO:0000259" key="2">
    <source>
        <dbReference type="PROSITE" id="PS51502"/>
    </source>
</evidence>
<dbReference type="Pfam" id="PF07876">
    <property type="entry name" value="Dabb"/>
    <property type="match status" value="1"/>
</dbReference>
<name>A0A176VVX1_MARPO</name>
<reference evidence="3" key="1">
    <citation type="submission" date="2016-03" db="EMBL/GenBank/DDBJ databases">
        <title>Mechanisms controlling the formation of the plant cell surface in tip-growing cells are functionally conserved among land plants.</title>
        <authorList>
            <person name="Honkanen S."/>
            <person name="Jones V.A."/>
            <person name="Morieri G."/>
            <person name="Champion C."/>
            <person name="Hetherington A.J."/>
            <person name="Kelly S."/>
            <person name="Saint-Marcoux D."/>
            <person name="Proust H."/>
            <person name="Prescott H."/>
            <person name="Dolan L."/>
        </authorList>
    </citation>
    <scope>NUCLEOTIDE SEQUENCE [LARGE SCALE GENOMIC DNA]</scope>
    <source>
        <tissue evidence="3">Whole gametophyte</tissue>
    </source>
</reference>
<comment type="subunit">
    <text evidence="1">Homodimer.</text>
</comment>
<proteinExistence type="predicted"/>
<dbReference type="SUPFAM" id="SSF54909">
    <property type="entry name" value="Dimeric alpha+beta barrel"/>
    <property type="match status" value="1"/>
</dbReference>
<feature type="domain" description="Stress-response A/B barrel" evidence="2">
    <location>
        <begin position="116"/>
        <end position="218"/>
    </location>
</feature>
<dbReference type="SMART" id="SM00886">
    <property type="entry name" value="Dabb"/>
    <property type="match status" value="1"/>
</dbReference>
<dbReference type="Gene3D" id="3.30.70.100">
    <property type="match status" value="2"/>
</dbReference>
<evidence type="ECO:0000313" key="3">
    <source>
        <dbReference type="EMBL" id="OAE24950.1"/>
    </source>
</evidence>
<dbReference type="PANTHER" id="PTHR33178:SF3">
    <property type="entry name" value="STRESS-RESPONSE A_B BARREL DOMAIN-CONTAINING PROTEIN UP3"/>
    <property type="match status" value="1"/>
</dbReference>
<dbReference type="PANTHER" id="PTHR33178">
    <property type="match status" value="1"/>
</dbReference>
<dbReference type="InterPro" id="IPR044662">
    <property type="entry name" value="HS1/DABB1-like"/>
</dbReference>
<feature type="domain" description="Stress-response A/B barrel" evidence="2">
    <location>
        <begin position="10"/>
        <end position="100"/>
    </location>
</feature>
<sequence length="279" mass="30955">MHVSKRPSVVEHLVLAKLNEGMSVEDWDDLLEKIHLIRSLDGVVSLHVGLAIPLVGETYTFALHARFVDMAALEAYEAHEYYVEGIMTSNVNDDLLILNWEGQPQGSLVASDTYRAAHVGVLKFKECATEENIEEALSTIKRLQKIFPELVTQVSAGRAFVPADLGDSNGFEVAFIVACPTIRACEELDVESENTDLNKSSSTGCDSSLLEDIHVVKFRCLTEASAPFTWIDTRRSYWAYTFGAFSNTVNVLVQGLETHDQNWTDGEPKVRSGVVQFRG</sequence>
<evidence type="ECO:0000256" key="1">
    <source>
        <dbReference type="ARBA" id="ARBA00011738"/>
    </source>
</evidence>
<dbReference type="Proteomes" id="UP000077202">
    <property type="component" value="Unassembled WGS sequence"/>
</dbReference>
<keyword evidence="4" id="KW-1185">Reference proteome</keyword>
<organism evidence="3 4">
    <name type="scientific">Marchantia polymorpha subsp. ruderalis</name>
    <dbReference type="NCBI Taxonomy" id="1480154"/>
    <lineage>
        <taxon>Eukaryota</taxon>
        <taxon>Viridiplantae</taxon>
        <taxon>Streptophyta</taxon>
        <taxon>Embryophyta</taxon>
        <taxon>Marchantiophyta</taxon>
        <taxon>Marchantiopsida</taxon>
        <taxon>Marchantiidae</taxon>
        <taxon>Marchantiales</taxon>
        <taxon>Marchantiaceae</taxon>
        <taxon>Marchantia</taxon>
    </lineage>
</organism>
<comment type="caution">
    <text evidence="3">The sequence shown here is derived from an EMBL/GenBank/DDBJ whole genome shotgun (WGS) entry which is preliminary data.</text>
</comment>